<sequence length="165" mass="18384">MRLLSEVKSIIFLEPRSTYVLQDISPNDVDEIYVIKGNPYLNLLGTGVLVGLVDTGIDYLNEEFIIEDGLTRIQSIWDQTILNGRNENVYIGDVFTSDEINRAISLSKANGDPYSIVPYRDTVGHGTKMASIVGARGYNNNVKGIASDCEFVVVKLLESLNFKKY</sequence>
<keyword evidence="3" id="KW-0378">Hydrolase</keyword>
<dbReference type="Pfam" id="PF00082">
    <property type="entry name" value="Peptidase_S8"/>
    <property type="match status" value="1"/>
</dbReference>
<dbReference type="GO" id="GO:0006508">
    <property type="term" value="P:proteolysis"/>
    <property type="evidence" value="ECO:0007669"/>
    <property type="project" value="UniProtKB-KW"/>
</dbReference>
<dbReference type="Proteomes" id="UP001141183">
    <property type="component" value="Unassembled WGS sequence"/>
</dbReference>
<dbReference type="AlphaFoldDB" id="A0A9X4AZU9"/>
<dbReference type="SUPFAM" id="SSF52743">
    <property type="entry name" value="Subtilisin-like"/>
    <property type="match status" value="1"/>
</dbReference>
<gene>
    <name evidence="7" type="ORF">NE398_08650</name>
</gene>
<evidence type="ECO:0000256" key="4">
    <source>
        <dbReference type="ARBA" id="ARBA00022825"/>
    </source>
</evidence>
<reference evidence="7" key="1">
    <citation type="submission" date="2022-05" db="EMBL/GenBank/DDBJ databases">
        <title>Draft genome sequence of Clostridium tertium strain CP3 isolated from Peru.</title>
        <authorList>
            <person name="Hurtado R."/>
            <person name="Lima L."/>
            <person name="Sousa T."/>
            <person name="Jaiswal A.K."/>
            <person name="Tiwari S."/>
            <person name="Maturrano L."/>
            <person name="Brenig B."/>
            <person name="Azevedo V."/>
        </authorList>
    </citation>
    <scope>NUCLEOTIDE SEQUENCE</scope>
    <source>
        <strain evidence="7">CP3</strain>
    </source>
</reference>
<dbReference type="EMBL" id="JAMRYU010000008">
    <property type="protein sequence ID" value="MDC4240234.1"/>
    <property type="molecule type" value="Genomic_DNA"/>
</dbReference>
<evidence type="ECO:0000313" key="7">
    <source>
        <dbReference type="EMBL" id="MDC4240234.1"/>
    </source>
</evidence>
<dbReference type="GO" id="GO:0004252">
    <property type="term" value="F:serine-type endopeptidase activity"/>
    <property type="evidence" value="ECO:0007669"/>
    <property type="project" value="InterPro"/>
</dbReference>
<dbReference type="InterPro" id="IPR023827">
    <property type="entry name" value="Peptidase_S8_Asp-AS"/>
</dbReference>
<dbReference type="PRINTS" id="PR00723">
    <property type="entry name" value="SUBTILISIN"/>
</dbReference>
<evidence type="ECO:0000313" key="8">
    <source>
        <dbReference type="Proteomes" id="UP001141183"/>
    </source>
</evidence>
<keyword evidence="4" id="KW-0720">Serine protease</keyword>
<evidence type="ECO:0000256" key="3">
    <source>
        <dbReference type="ARBA" id="ARBA00022801"/>
    </source>
</evidence>
<comment type="caution">
    <text evidence="5">Lacks conserved residue(s) required for the propagation of feature annotation.</text>
</comment>
<keyword evidence="2" id="KW-0645">Protease</keyword>
<dbReference type="InterPro" id="IPR000209">
    <property type="entry name" value="Peptidase_S8/S53_dom"/>
</dbReference>
<name>A0A9X4AZU9_9CLOT</name>
<protein>
    <submittedName>
        <fullName evidence="7">S8 family serine peptidase</fullName>
    </submittedName>
</protein>
<dbReference type="InterPro" id="IPR015500">
    <property type="entry name" value="Peptidase_S8_subtilisin-rel"/>
</dbReference>
<proteinExistence type="inferred from homology"/>
<evidence type="ECO:0000256" key="5">
    <source>
        <dbReference type="PROSITE-ProRule" id="PRU01240"/>
    </source>
</evidence>
<accession>A0A9X4AZU9</accession>
<dbReference type="InterPro" id="IPR036852">
    <property type="entry name" value="Peptidase_S8/S53_dom_sf"/>
</dbReference>
<dbReference type="PROSITE" id="PS00136">
    <property type="entry name" value="SUBTILASE_ASP"/>
    <property type="match status" value="1"/>
</dbReference>
<organism evidence="7 8">
    <name type="scientific">Clostridium tertium</name>
    <dbReference type="NCBI Taxonomy" id="1559"/>
    <lineage>
        <taxon>Bacteria</taxon>
        <taxon>Bacillati</taxon>
        <taxon>Bacillota</taxon>
        <taxon>Clostridia</taxon>
        <taxon>Eubacteriales</taxon>
        <taxon>Clostridiaceae</taxon>
        <taxon>Clostridium</taxon>
    </lineage>
</organism>
<comment type="similarity">
    <text evidence="1 5">Belongs to the peptidase S8 family.</text>
</comment>
<evidence type="ECO:0000256" key="1">
    <source>
        <dbReference type="ARBA" id="ARBA00011073"/>
    </source>
</evidence>
<comment type="caution">
    <text evidence="7">The sequence shown here is derived from an EMBL/GenBank/DDBJ whole genome shotgun (WGS) entry which is preliminary data.</text>
</comment>
<dbReference type="Gene3D" id="3.40.50.200">
    <property type="entry name" value="Peptidase S8/S53 domain"/>
    <property type="match status" value="1"/>
</dbReference>
<evidence type="ECO:0000256" key="2">
    <source>
        <dbReference type="ARBA" id="ARBA00022670"/>
    </source>
</evidence>
<keyword evidence="8" id="KW-1185">Reference proteome</keyword>
<feature type="domain" description="Peptidase S8/S53" evidence="6">
    <location>
        <begin position="45"/>
        <end position="159"/>
    </location>
</feature>
<evidence type="ECO:0000259" key="6">
    <source>
        <dbReference type="Pfam" id="PF00082"/>
    </source>
</evidence>
<dbReference type="RefSeq" id="WP_271816881.1">
    <property type="nucleotide sequence ID" value="NZ_CAJMCA010000039.1"/>
</dbReference>
<dbReference type="PROSITE" id="PS51892">
    <property type="entry name" value="SUBTILASE"/>
    <property type="match status" value="1"/>
</dbReference>